<accession>A0A5B9D2Z4</accession>
<reference evidence="3" key="1">
    <citation type="submission" date="2019-07" db="EMBL/GenBank/DDBJ databases">
        <title>Bartonella kosoyii sp. nov. and Bartonella krasnovii sp. nov., two novel members of the Bartonella elizabethae complex sensu lato, isolated from black rats and wild desert rodent-fleas.</title>
        <authorList>
            <person name="Gutierrez R."/>
            <person name="Shalit T."/>
            <person name="Markus B."/>
            <person name="Yuan C."/>
            <person name="Nachum-Biala Y."/>
            <person name="Elad D."/>
            <person name="Harrus S."/>
        </authorList>
    </citation>
    <scope>NUCLEOTIDE SEQUENCE [LARGE SCALE GENOMIC DNA]</scope>
    <source>
        <strain evidence="3">OE 1-1</strain>
    </source>
</reference>
<dbReference type="EMBL" id="CP031844">
    <property type="protein sequence ID" value="QEE12689.1"/>
    <property type="molecule type" value="Genomic_DNA"/>
</dbReference>
<evidence type="ECO:0000313" key="3">
    <source>
        <dbReference type="Proteomes" id="UP000321311"/>
    </source>
</evidence>
<dbReference type="RefSeq" id="WP_151030298.1">
    <property type="nucleotide sequence ID" value="NZ_CP031844.2"/>
</dbReference>
<protein>
    <submittedName>
        <fullName evidence="1">Uncharacterized protein</fullName>
    </submittedName>
</protein>
<organism evidence="1 3">
    <name type="scientific">Bartonella krasnovii</name>
    <dbReference type="NCBI Taxonomy" id="2267275"/>
    <lineage>
        <taxon>Bacteria</taxon>
        <taxon>Pseudomonadati</taxon>
        <taxon>Pseudomonadota</taxon>
        <taxon>Alphaproteobacteria</taxon>
        <taxon>Hyphomicrobiales</taxon>
        <taxon>Bartonellaceae</taxon>
        <taxon>Bartonella</taxon>
    </lineage>
</organism>
<sequence length="117" mass="12624">MKWTCKDVGDLGVVSALEGVVWFFAMGWNGERGFGGGDFVNGEHKLGGRGQVGMKRGCIGALMGEMRKRAYGGVYKRQCAKGCMKGLRGDRACLLELMKCYPLKKGDLKVGALSLKA</sequence>
<dbReference type="EMBL" id="CP093033">
    <property type="protein sequence ID" value="UNF28797.1"/>
    <property type="molecule type" value="Genomic_DNA"/>
</dbReference>
<proteinExistence type="predicted"/>
<evidence type="ECO:0000313" key="4">
    <source>
        <dbReference type="Proteomes" id="UP000829580"/>
    </source>
</evidence>
<dbReference type="GeneID" id="71061868"/>
<evidence type="ECO:0000313" key="1">
    <source>
        <dbReference type="EMBL" id="QEE12689.1"/>
    </source>
</evidence>
<evidence type="ECO:0000313" key="2">
    <source>
        <dbReference type="EMBL" id="UNF28797.1"/>
    </source>
</evidence>
<reference evidence="1" key="2">
    <citation type="journal article" date="2020" name="Int. J. Syst. Evol. Microbiol.">
        <title>Bartonella kosoyi sp. nov. and Bartonella krasnovii sp. nov., two novel species closely related to the zoonotic Bartonella elizabethae, isolated from black rats and wild desert rodent-fleas.</title>
        <authorList>
            <person name="Gutierrez R."/>
            <person name="Shalit T."/>
            <person name="Markus B."/>
            <person name="Yuan C."/>
            <person name="Nachum-Biala Y."/>
            <person name="Elad D."/>
            <person name="Harrus S."/>
        </authorList>
    </citation>
    <scope>NUCLEOTIDE SEQUENCE</scope>
    <source>
        <strain evidence="1">OE 1-1</strain>
    </source>
</reference>
<gene>
    <name evidence="1" type="ORF">D1092_06925</name>
    <name evidence="2" type="ORF">MNL13_06175</name>
</gene>
<name>A0A5B9D2Z4_9HYPH</name>
<dbReference type="AlphaFoldDB" id="A0A5B9D2Z4"/>
<keyword evidence="4" id="KW-1185">Reference proteome</keyword>
<dbReference type="Proteomes" id="UP000829580">
    <property type="component" value="Chromosome"/>
</dbReference>
<dbReference type="Proteomes" id="UP000321311">
    <property type="component" value="Chromosome"/>
</dbReference>
<reference evidence="2 4" key="3">
    <citation type="submission" date="2022-02" db="EMBL/GenBank/DDBJ databases">
        <title>Genomic structural plasticity of rodent-associated Bartonella in nature.</title>
        <authorList>
            <person name="Sousa K.C.M."/>
            <person name="Gutierrez R."/>
            <person name="Yahalomi D."/>
            <person name="Shalit T."/>
            <person name="Markus B."/>
            <person name="Nachum-Biala Y."/>
            <person name="Hawlena H."/>
            <person name="Marcos-Hadad E."/>
            <person name="Hazkani-Covo E."/>
            <person name="Neves H.R."/>
            <person name="Covo S."/>
            <person name="Harrus S."/>
        </authorList>
    </citation>
    <scope>NUCLEOTIDE SEQUENCE [LARGE SCALE GENOMIC DNA]</scope>
    <source>
        <strain evidence="2 4">B35_1_2</strain>
    </source>
</reference>
<dbReference type="KEGG" id="barn:D1092_06925"/>